<name>A0A7W9L4A2_BREVE</name>
<reference evidence="1 2" key="1">
    <citation type="submission" date="2020-08" db="EMBL/GenBank/DDBJ databases">
        <title>Functional genomics of gut bacteria from endangered species of beetles.</title>
        <authorList>
            <person name="Carlos-Shanley C."/>
        </authorList>
    </citation>
    <scope>NUCLEOTIDE SEQUENCE [LARGE SCALE GENOMIC DNA]</scope>
    <source>
        <strain evidence="1 2">S00192</strain>
    </source>
</reference>
<proteinExistence type="predicted"/>
<dbReference type="Proteomes" id="UP000556201">
    <property type="component" value="Unassembled WGS sequence"/>
</dbReference>
<dbReference type="RefSeq" id="WP_184277452.1">
    <property type="nucleotide sequence ID" value="NZ_JACHLJ010000001.1"/>
</dbReference>
<sequence length="77" mass="8128">MRIKVLIPNDDGSDGGSWTLQDVDKAPMIGDVLLYEGGFARLITFVVEGGNDPDGADFVCRAAPGTGTVIKGRNVTF</sequence>
<evidence type="ECO:0000313" key="2">
    <source>
        <dbReference type="Proteomes" id="UP000556201"/>
    </source>
</evidence>
<evidence type="ECO:0000313" key="1">
    <source>
        <dbReference type="EMBL" id="MBB5770113.1"/>
    </source>
</evidence>
<organism evidence="1 2">
    <name type="scientific">Brevundimonas vesicularis</name>
    <name type="common">Pseudomonas vesicularis</name>
    <dbReference type="NCBI Taxonomy" id="41276"/>
    <lineage>
        <taxon>Bacteria</taxon>
        <taxon>Pseudomonadati</taxon>
        <taxon>Pseudomonadota</taxon>
        <taxon>Alphaproteobacteria</taxon>
        <taxon>Caulobacterales</taxon>
        <taxon>Caulobacteraceae</taxon>
        <taxon>Brevundimonas</taxon>
    </lineage>
</organism>
<dbReference type="EMBL" id="JACHLJ010000001">
    <property type="protein sequence ID" value="MBB5770113.1"/>
    <property type="molecule type" value="Genomic_DNA"/>
</dbReference>
<dbReference type="AlphaFoldDB" id="A0A7W9L4A2"/>
<accession>A0A7W9L4A2</accession>
<gene>
    <name evidence="1" type="ORF">HNP47_000082</name>
</gene>
<comment type="caution">
    <text evidence="1">The sequence shown here is derived from an EMBL/GenBank/DDBJ whole genome shotgun (WGS) entry which is preliminary data.</text>
</comment>
<protein>
    <submittedName>
        <fullName evidence="1">Uncharacterized protein</fullName>
    </submittedName>
</protein>